<organism evidence="4 5">
    <name type="scientific">Dinothrombium tinctorium</name>
    <dbReference type="NCBI Taxonomy" id="1965070"/>
    <lineage>
        <taxon>Eukaryota</taxon>
        <taxon>Metazoa</taxon>
        <taxon>Ecdysozoa</taxon>
        <taxon>Arthropoda</taxon>
        <taxon>Chelicerata</taxon>
        <taxon>Arachnida</taxon>
        <taxon>Acari</taxon>
        <taxon>Acariformes</taxon>
        <taxon>Trombidiformes</taxon>
        <taxon>Prostigmata</taxon>
        <taxon>Anystina</taxon>
        <taxon>Parasitengona</taxon>
        <taxon>Trombidioidea</taxon>
        <taxon>Trombidiidae</taxon>
        <taxon>Dinothrombium</taxon>
    </lineage>
</organism>
<dbReference type="AlphaFoldDB" id="A0A3S4RLM9"/>
<dbReference type="GO" id="GO:0005524">
    <property type="term" value="F:ATP binding"/>
    <property type="evidence" value="ECO:0007669"/>
    <property type="project" value="UniProtKB-KW"/>
</dbReference>
<keyword evidence="2" id="KW-0067">ATP-binding</keyword>
<evidence type="ECO:0000313" key="4">
    <source>
        <dbReference type="EMBL" id="RWS17707.1"/>
    </source>
</evidence>
<dbReference type="GO" id="GO:0035556">
    <property type="term" value="P:intracellular signal transduction"/>
    <property type="evidence" value="ECO:0007669"/>
    <property type="project" value="TreeGrafter"/>
</dbReference>
<keyword evidence="4" id="KW-0808">Transferase</keyword>
<reference evidence="4 5" key="1">
    <citation type="journal article" date="2018" name="Gigascience">
        <title>Genomes of trombidid mites reveal novel predicted allergens and laterally-transferred genes associated with secondary metabolism.</title>
        <authorList>
            <person name="Dong X."/>
            <person name="Chaisiri K."/>
            <person name="Xia D."/>
            <person name="Armstrong S.D."/>
            <person name="Fang Y."/>
            <person name="Donnelly M.J."/>
            <person name="Kadowaki T."/>
            <person name="McGarry J.W."/>
            <person name="Darby A.C."/>
            <person name="Makepeace B.L."/>
        </authorList>
    </citation>
    <scope>NUCLEOTIDE SEQUENCE [LARGE SCALE GENOMIC DNA]</scope>
    <source>
        <strain evidence="4">UoL-WK</strain>
    </source>
</reference>
<accession>A0A3S4RLM9</accession>
<evidence type="ECO:0000313" key="5">
    <source>
        <dbReference type="Proteomes" id="UP000285301"/>
    </source>
</evidence>
<evidence type="ECO:0000256" key="1">
    <source>
        <dbReference type="ARBA" id="ARBA00022741"/>
    </source>
</evidence>
<dbReference type="GO" id="GO:0004674">
    <property type="term" value="F:protein serine/threonine kinase activity"/>
    <property type="evidence" value="ECO:0007669"/>
    <property type="project" value="TreeGrafter"/>
</dbReference>
<dbReference type="InterPro" id="IPR011009">
    <property type="entry name" value="Kinase-like_dom_sf"/>
</dbReference>
<dbReference type="Proteomes" id="UP000285301">
    <property type="component" value="Unassembled WGS sequence"/>
</dbReference>
<dbReference type="Gene3D" id="1.10.510.10">
    <property type="entry name" value="Transferase(Phosphotransferase) domain 1"/>
    <property type="match status" value="1"/>
</dbReference>
<dbReference type="STRING" id="1965070.A0A3S4RLM9"/>
<dbReference type="SUPFAM" id="SSF56112">
    <property type="entry name" value="Protein kinase-like (PK-like)"/>
    <property type="match status" value="1"/>
</dbReference>
<feature type="domain" description="Protein kinase" evidence="3">
    <location>
        <begin position="48"/>
        <end position="306"/>
    </location>
</feature>
<evidence type="ECO:0000259" key="3">
    <source>
        <dbReference type="PROSITE" id="PS50011"/>
    </source>
</evidence>
<dbReference type="OrthoDB" id="541276at2759"/>
<dbReference type="PANTHER" id="PTHR24346">
    <property type="entry name" value="MAP/MICROTUBULE AFFINITY-REGULATING KINASE"/>
    <property type="match status" value="1"/>
</dbReference>
<dbReference type="InterPro" id="IPR000719">
    <property type="entry name" value="Prot_kinase_dom"/>
</dbReference>
<keyword evidence="1" id="KW-0547">Nucleotide-binding</keyword>
<dbReference type="PROSITE" id="PS50011">
    <property type="entry name" value="PROTEIN_KINASE_DOM"/>
    <property type="match status" value="1"/>
</dbReference>
<evidence type="ECO:0000256" key="2">
    <source>
        <dbReference type="ARBA" id="ARBA00022840"/>
    </source>
</evidence>
<comment type="caution">
    <text evidence="4">The sequence shown here is derived from an EMBL/GenBank/DDBJ whole genome shotgun (WGS) entry which is preliminary data.</text>
</comment>
<dbReference type="GO" id="GO:0005737">
    <property type="term" value="C:cytoplasm"/>
    <property type="evidence" value="ECO:0007669"/>
    <property type="project" value="TreeGrafter"/>
</dbReference>
<sequence length="313" mass="36016">MPSDMLRTCQYPLKNETAVEFEEKKSDNEKTETLIPVEAKKELSRKNYEIVTILAESQFNKVIRIRDTSCRDLVAKVIDIARASKIYGIELSVSKLSVLRQIRHKYVNSVYEIIVSSKNVIILMKYQPKRTLVNMIASWRVIPESTCRIIASCMLQALHYFHHNLCIAHKHIKLQNFLLSDTMTPKLTDYCYSLRVTSNAAFGATALSGTYCASLPYTAPEIFESKQCDPRISDIWSFGVCLFFLLNGVYPFYFDDISILLNKQLNADFEFTEPLSTECKGILKKMLEPDPKKRITTSQLILNPWFLNEKELP</sequence>
<keyword evidence="5" id="KW-1185">Reference proteome</keyword>
<keyword evidence="4" id="KW-0418">Kinase</keyword>
<name>A0A3S4RLM9_9ACAR</name>
<dbReference type="Pfam" id="PF00069">
    <property type="entry name" value="Pkinase"/>
    <property type="match status" value="1"/>
</dbReference>
<dbReference type="PANTHER" id="PTHR24346:SF30">
    <property type="entry name" value="MATERNAL EMBRYONIC LEUCINE ZIPPER KINASE"/>
    <property type="match status" value="1"/>
</dbReference>
<dbReference type="EMBL" id="NCKU01000045">
    <property type="protein sequence ID" value="RWS17707.1"/>
    <property type="molecule type" value="Genomic_DNA"/>
</dbReference>
<gene>
    <name evidence="4" type="ORF">B4U79_15597</name>
</gene>
<proteinExistence type="predicted"/>
<protein>
    <submittedName>
        <fullName evidence="4">Protein kinase-like protein 5</fullName>
    </submittedName>
</protein>